<dbReference type="PANTHER" id="PTHR23308">
    <property type="entry name" value="NUCLEAR INHIBITOR OF PROTEIN PHOSPHATASE-1"/>
    <property type="match status" value="1"/>
</dbReference>
<evidence type="ECO:0000256" key="1">
    <source>
        <dbReference type="SAM" id="MobiDB-lite"/>
    </source>
</evidence>
<keyword evidence="4" id="KW-1185">Reference proteome</keyword>
<feature type="compositionally biased region" description="Pro residues" evidence="1">
    <location>
        <begin position="143"/>
        <end position="152"/>
    </location>
</feature>
<dbReference type="Gene3D" id="2.60.200.20">
    <property type="match status" value="1"/>
</dbReference>
<feature type="region of interest" description="Disordered" evidence="1">
    <location>
        <begin position="95"/>
        <end position="152"/>
    </location>
</feature>
<protein>
    <submittedName>
        <fullName evidence="3">FHA domain-containing protein</fullName>
    </submittedName>
</protein>
<dbReference type="Pfam" id="PF00498">
    <property type="entry name" value="FHA"/>
    <property type="match status" value="1"/>
</dbReference>
<evidence type="ECO:0000313" key="3">
    <source>
        <dbReference type="EMBL" id="MBA2227843.1"/>
    </source>
</evidence>
<dbReference type="PROSITE" id="PS50006">
    <property type="entry name" value="FHA_DOMAIN"/>
    <property type="match status" value="1"/>
</dbReference>
<sequence>MRAVLIPLDGGLPIELTKELVLIGRDEECDVRLEQKSISKLHCVIVKSDGVLLLRDLGSTNGTRVNGQRVRRAALLPNDILALANVKFRVYYGPDAAGQPPPEAIPSDRTLDESDQTAFPAVPNPLPDVYPPDPSGMPGSGPVAPPPPRPQN</sequence>
<dbReference type="EMBL" id="JACEFB010000020">
    <property type="protein sequence ID" value="MBA2227843.1"/>
    <property type="molecule type" value="Genomic_DNA"/>
</dbReference>
<organism evidence="3 4">
    <name type="scientific">Thermogemmata fonticola</name>
    <dbReference type="NCBI Taxonomy" id="2755323"/>
    <lineage>
        <taxon>Bacteria</taxon>
        <taxon>Pseudomonadati</taxon>
        <taxon>Planctomycetota</taxon>
        <taxon>Planctomycetia</taxon>
        <taxon>Gemmatales</taxon>
        <taxon>Gemmataceae</taxon>
        <taxon>Thermogemmata</taxon>
    </lineage>
</organism>
<feature type="compositionally biased region" description="Pro residues" evidence="1">
    <location>
        <begin position="122"/>
        <end position="135"/>
    </location>
</feature>
<evidence type="ECO:0000259" key="2">
    <source>
        <dbReference type="PROSITE" id="PS50006"/>
    </source>
</evidence>
<comment type="caution">
    <text evidence="3">The sequence shown here is derived from an EMBL/GenBank/DDBJ whole genome shotgun (WGS) entry which is preliminary data.</text>
</comment>
<name>A0A7V9ADA8_9BACT</name>
<dbReference type="CDD" id="cd00060">
    <property type="entry name" value="FHA"/>
    <property type="match status" value="1"/>
</dbReference>
<dbReference type="InterPro" id="IPR050923">
    <property type="entry name" value="Cell_Proc_Reg/RNA_Proc"/>
</dbReference>
<dbReference type="AlphaFoldDB" id="A0A7V9ADA8"/>
<dbReference type="InterPro" id="IPR008984">
    <property type="entry name" value="SMAD_FHA_dom_sf"/>
</dbReference>
<accession>A0A7V9ADA8</accession>
<dbReference type="InterPro" id="IPR000253">
    <property type="entry name" value="FHA_dom"/>
</dbReference>
<reference evidence="3 4" key="1">
    <citation type="submission" date="2020-07" db="EMBL/GenBank/DDBJ databases">
        <title>Thermogemmata thermophila gen. nov., sp. nov., a novel moderate thermophilic planctomycete from a Kamchatka hot spring.</title>
        <authorList>
            <person name="Elcheninov A.G."/>
            <person name="Podosokorskaya O.A."/>
            <person name="Kovaleva O.L."/>
            <person name="Novikov A."/>
            <person name="Bonch-Osmolovskaya E.A."/>
            <person name="Toshchakov S.V."/>
            <person name="Kublanov I.V."/>
        </authorList>
    </citation>
    <scope>NUCLEOTIDE SEQUENCE [LARGE SCALE GENOMIC DNA]</scope>
    <source>
        <strain evidence="3 4">2918</strain>
    </source>
</reference>
<evidence type="ECO:0000313" key="4">
    <source>
        <dbReference type="Proteomes" id="UP000542342"/>
    </source>
</evidence>
<dbReference type="Proteomes" id="UP000542342">
    <property type="component" value="Unassembled WGS sequence"/>
</dbReference>
<feature type="domain" description="FHA" evidence="2">
    <location>
        <begin position="21"/>
        <end position="70"/>
    </location>
</feature>
<gene>
    <name evidence="3" type="ORF">H0921_16915</name>
</gene>
<dbReference type="SMART" id="SM00240">
    <property type="entry name" value="FHA"/>
    <property type="match status" value="1"/>
</dbReference>
<proteinExistence type="predicted"/>
<dbReference type="SUPFAM" id="SSF49879">
    <property type="entry name" value="SMAD/FHA domain"/>
    <property type="match status" value="1"/>
</dbReference>
<dbReference type="RefSeq" id="WP_194539706.1">
    <property type="nucleotide sequence ID" value="NZ_JACEFB010000020.1"/>
</dbReference>